<keyword evidence="3" id="KW-0479">Metal-binding</keyword>
<dbReference type="Gramene" id="EOX91016">
    <property type="protein sequence ID" value="EOX91016"/>
    <property type="gene ID" value="TCM_000328"/>
</dbReference>
<keyword evidence="2" id="KW-0808">Transferase</keyword>
<dbReference type="InParanoid" id="A0A061DGY8"/>
<keyword evidence="6" id="KW-1185">Reference proteome</keyword>
<organism evidence="5 6">
    <name type="scientific">Theobroma cacao</name>
    <name type="common">Cacao</name>
    <name type="synonym">Cocoa</name>
    <dbReference type="NCBI Taxonomy" id="3641"/>
    <lineage>
        <taxon>Eukaryota</taxon>
        <taxon>Viridiplantae</taxon>
        <taxon>Streptophyta</taxon>
        <taxon>Embryophyta</taxon>
        <taxon>Tracheophyta</taxon>
        <taxon>Spermatophyta</taxon>
        <taxon>Magnoliopsida</taxon>
        <taxon>eudicotyledons</taxon>
        <taxon>Gunneridae</taxon>
        <taxon>Pentapetalae</taxon>
        <taxon>rosids</taxon>
        <taxon>malvids</taxon>
        <taxon>Malvales</taxon>
        <taxon>Malvaceae</taxon>
        <taxon>Byttnerioideae</taxon>
        <taxon>Theobroma</taxon>
    </lineage>
</organism>
<evidence type="ECO:0000256" key="1">
    <source>
        <dbReference type="ARBA" id="ARBA00022603"/>
    </source>
</evidence>
<keyword evidence="4" id="KW-0460">Magnesium</keyword>
<keyword evidence="1 5" id="KW-0489">Methyltransferase</keyword>
<dbReference type="GO" id="GO:0032259">
    <property type="term" value="P:methylation"/>
    <property type="evidence" value="ECO:0000318"/>
    <property type="project" value="GO_Central"/>
</dbReference>
<sequence>MEVGEATAVANGFCMNEGDREISYANNSMIQKTVILKTRRILVDTIKDLFCNVLPTCIKVADLGCSSGPNTFLTISEVIGSVQEICQQAQLKSPEFQMFLNDLPGNDFNAIFRSVPAFLEKLKREKGDLIGHCSISGVPGSFYGRLFPSRSLHLIHSSYSVHWLSKVPDGVENNKWNVYMAKSSPPNVFKAYAKQFQDDFSSFLSMRSEEIKPRGRMILTFIGRSNPDPSTEFYGWELLAKTLCDLVAEGLVKEADLDSFNIPLYTPYKEEVSEIVQDEGSFEVDRLQVFEVDWDAGEDVNSNGLVLNKYERGQKIANYVRAISEQLLAGHFGDAIIDRLFTRLAIHEAEHLASNRGKVVTIVVSMTKK</sequence>
<accession>A0A061DGY8</accession>
<name>A0A061DGY8_THECC</name>
<gene>
    <name evidence="5" type="ORF">TCM_000328</name>
</gene>
<dbReference type="EMBL" id="CM001879">
    <property type="protein sequence ID" value="EOX91016.1"/>
    <property type="molecule type" value="Genomic_DNA"/>
</dbReference>
<dbReference type="InterPro" id="IPR042086">
    <property type="entry name" value="MeTrfase_capping"/>
</dbReference>
<dbReference type="HOGENOM" id="CLU_019628_2_0_1"/>
<dbReference type="Gene3D" id="1.10.1200.270">
    <property type="entry name" value="Methyltransferase, alpha-helical capping domain"/>
    <property type="match status" value="1"/>
</dbReference>
<dbReference type="GO" id="GO:0008757">
    <property type="term" value="F:S-adenosylmethionine-dependent methyltransferase activity"/>
    <property type="evidence" value="ECO:0000318"/>
    <property type="project" value="GO_Central"/>
</dbReference>
<dbReference type="SUPFAM" id="SSF53335">
    <property type="entry name" value="S-adenosyl-L-methionine-dependent methyltransferases"/>
    <property type="match status" value="1"/>
</dbReference>
<dbReference type="Proteomes" id="UP000026915">
    <property type="component" value="Chromosome 1"/>
</dbReference>
<dbReference type="InterPro" id="IPR005299">
    <property type="entry name" value="MeTrfase_7"/>
</dbReference>
<evidence type="ECO:0000256" key="3">
    <source>
        <dbReference type="ARBA" id="ARBA00022723"/>
    </source>
</evidence>
<dbReference type="eggNOG" id="ENOG502QQVK">
    <property type="taxonomic scope" value="Eukaryota"/>
</dbReference>
<evidence type="ECO:0000313" key="5">
    <source>
        <dbReference type="EMBL" id="EOX91016.1"/>
    </source>
</evidence>
<dbReference type="AlphaFoldDB" id="A0A061DGY8"/>
<proteinExistence type="predicted"/>
<dbReference type="Gene3D" id="3.40.50.150">
    <property type="entry name" value="Vaccinia Virus protein VP39"/>
    <property type="match status" value="1"/>
</dbReference>
<dbReference type="InterPro" id="IPR029063">
    <property type="entry name" value="SAM-dependent_MTases_sf"/>
</dbReference>
<dbReference type="PANTHER" id="PTHR31009">
    <property type="entry name" value="S-ADENOSYL-L-METHIONINE:CARBOXYL METHYLTRANSFERASE FAMILY PROTEIN"/>
    <property type="match status" value="1"/>
</dbReference>
<evidence type="ECO:0000256" key="4">
    <source>
        <dbReference type="ARBA" id="ARBA00022842"/>
    </source>
</evidence>
<evidence type="ECO:0000256" key="2">
    <source>
        <dbReference type="ARBA" id="ARBA00022679"/>
    </source>
</evidence>
<dbReference type="GO" id="GO:0046872">
    <property type="term" value="F:metal ion binding"/>
    <property type="evidence" value="ECO:0007669"/>
    <property type="project" value="UniProtKB-KW"/>
</dbReference>
<evidence type="ECO:0000313" key="6">
    <source>
        <dbReference type="Proteomes" id="UP000026915"/>
    </source>
</evidence>
<dbReference type="Pfam" id="PF03492">
    <property type="entry name" value="Methyltransf_7"/>
    <property type="match status" value="1"/>
</dbReference>
<dbReference type="OMA" id="DTIHEMC"/>
<protein>
    <submittedName>
        <fullName evidence="5">S-adenosyl-L-methionine-dependent methyltransferases superfamily protein, putative isoform 1</fullName>
    </submittedName>
</protein>
<reference evidence="5 6" key="1">
    <citation type="journal article" date="2013" name="Genome Biol.">
        <title>The genome sequence of the most widely cultivated cacao type and its use to identify candidate genes regulating pod color.</title>
        <authorList>
            <person name="Motamayor J.C."/>
            <person name="Mockaitis K."/>
            <person name="Schmutz J."/>
            <person name="Haiminen N."/>
            <person name="Iii D.L."/>
            <person name="Cornejo O."/>
            <person name="Findley S.D."/>
            <person name="Zheng P."/>
            <person name="Utro F."/>
            <person name="Royaert S."/>
            <person name="Saski C."/>
            <person name="Jenkins J."/>
            <person name="Podicheti R."/>
            <person name="Zhao M."/>
            <person name="Scheffler B.E."/>
            <person name="Stack J.C."/>
            <person name="Feltus F.A."/>
            <person name="Mustiga G.M."/>
            <person name="Amores F."/>
            <person name="Phillips W."/>
            <person name="Marelli J.P."/>
            <person name="May G.D."/>
            <person name="Shapiro H."/>
            <person name="Ma J."/>
            <person name="Bustamante C.D."/>
            <person name="Schnell R.J."/>
            <person name="Main D."/>
            <person name="Gilbert D."/>
            <person name="Parida L."/>
            <person name="Kuhn D.N."/>
        </authorList>
    </citation>
    <scope>NUCLEOTIDE SEQUENCE [LARGE SCALE GENOMIC DNA]</scope>
    <source>
        <strain evidence="6">cv. Matina 1-6</strain>
    </source>
</reference>